<reference evidence="3" key="1">
    <citation type="journal article" date="2019" name="PLoS Negl. Trop. Dis.">
        <title>Revisiting the worldwide diversity of Leptospira species in the environment.</title>
        <authorList>
            <person name="Vincent A.T."/>
            <person name="Schiettekatte O."/>
            <person name="Bourhy P."/>
            <person name="Veyrier F.J."/>
            <person name="Picardeau M."/>
        </authorList>
    </citation>
    <scope>NUCLEOTIDE SEQUENCE [LARGE SCALE GENOMIC DNA]</scope>
    <source>
        <strain evidence="3">201702476</strain>
    </source>
</reference>
<comment type="caution">
    <text evidence="3">The sequence shown here is derived from an EMBL/GenBank/DDBJ whole genome shotgun (WGS) entry which is preliminary data.</text>
</comment>
<dbReference type="OrthoDB" id="9802328at2"/>
<dbReference type="Gene3D" id="3.40.640.10">
    <property type="entry name" value="Type I PLP-dependent aspartate aminotransferase-like (Major domain)"/>
    <property type="match status" value="1"/>
</dbReference>
<dbReference type="InterPro" id="IPR004838">
    <property type="entry name" value="NHTrfase_class1_PyrdxlP-BS"/>
</dbReference>
<keyword evidence="4" id="KW-1185">Reference proteome</keyword>
<dbReference type="CDD" id="cd00609">
    <property type="entry name" value="AAT_like"/>
    <property type="match status" value="1"/>
</dbReference>
<dbReference type="GO" id="GO:0008483">
    <property type="term" value="F:transaminase activity"/>
    <property type="evidence" value="ECO:0007669"/>
    <property type="project" value="UniProtKB-KW"/>
</dbReference>
<protein>
    <recommendedName>
        <fullName evidence="1">Aminotransferase</fullName>
        <ecNumber evidence="1">2.6.1.-</ecNumber>
    </recommendedName>
</protein>
<evidence type="ECO:0000313" key="3">
    <source>
        <dbReference type="EMBL" id="TGL58092.1"/>
    </source>
</evidence>
<sequence length="362" mass="41524">MEPRQFFIEERLELYRNHCQCNLGESGYHAFTLGEVMDLAQVTVEDLREIPLYDSPNQGREDLRAEIASLYPGVSANEVLISTGTSEAIYLLFHLLLEEHSRVALYVPAFQALYEIPKMLGATIIPVPINASLQAQDWMKVDADLFVINHPHNPTGLDFAPEEQTKLIELLKTKNKPVLFDEHYRFLDRKNELGWSGVSPKERFFGTGSFTKCFGVTGLRVGWLIADETTIARARSFKDYLTHTVSPISELLALKLMQNRKQFLQKIRTEVENNILYFQSRLSELKDILSLNEIHGGLVSFLKLREGLTSESYADQLFQKTGVFVLPGKNFEREGFLRIGYGESHEKFKWGINEWIKFSHKT</sequence>
<keyword evidence="1 3" id="KW-0808">Transferase</keyword>
<keyword evidence="1 3" id="KW-0032">Aminotransferase</keyword>
<name>A0A4R9K082_9LEPT</name>
<dbReference type="InterPro" id="IPR015424">
    <property type="entry name" value="PyrdxlP-dep_Trfase"/>
</dbReference>
<dbReference type="PANTHER" id="PTHR43510">
    <property type="entry name" value="AMINOTRANSFERASE FUNCTION, HYPOTHETICAL (EUROFUNG)"/>
    <property type="match status" value="1"/>
</dbReference>
<gene>
    <name evidence="3" type="ORF">EHQ58_11925</name>
</gene>
<evidence type="ECO:0000256" key="1">
    <source>
        <dbReference type="RuleBase" id="RU000481"/>
    </source>
</evidence>
<dbReference type="PROSITE" id="PS00105">
    <property type="entry name" value="AA_TRANSFER_CLASS_1"/>
    <property type="match status" value="1"/>
</dbReference>
<feature type="domain" description="Aminotransferase class I/classII large" evidence="2">
    <location>
        <begin position="33"/>
        <end position="346"/>
    </location>
</feature>
<dbReference type="EMBL" id="RQGD01000034">
    <property type="protein sequence ID" value="TGL58092.1"/>
    <property type="molecule type" value="Genomic_DNA"/>
</dbReference>
<dbReference type="InterPro" id="IPR015422">
    <property type="entry name" value="PyrdxlP-dep_Trfase_small"/>
</dbReference>
<dbReference type="Proteomes" id="UP000297693">
    <property type="component" value="Unassembled WGS sequence"/>
</dbReference>
<organism evidence="3 4">
    <name type="scientific">Leptospira ognonensis</name>
    <dbReference type="NCBI Taxonomy" id="2484945"/>
    <lineage>
        <taxon>Bacteria</taxon>
        <taxon>Pseudomonadati</taxon>
        <taxon>Spirochaetota</taxon>
        <taxon>Spirochaetia</taxon>
        <taxon>Leptospirales</taxon>
        <taxon>Leptospiraceae</taxon>
        <taxon>Leptospira</taxon>
    </lineage>
</organism>
<dbReference type="PANTHER" id="PTHR43510:SF1">
    <property type="entry name" value="AMINOTRANSFERASE FUNCTION, HYPOTHETICAL (EUROFUNG)"/>
    <property type="match status" value="1"/>
</dbReference>
<comment type="cofactor">
    <cofactor evidence="1">
        <name>pyridoxal 5'-phosphate</name>
        <dbReference type="ChEBI" id="CHEBI:597326"/>
    </cofactor>
</comment>
<dbReference type="GO" id="GO:0030170">
    <property type="term" value="F:pyridoxal phosphate binding"/>
    <property type="evidence" value="ECO:0007669"/>
    <property type="project" value="InterPro"/>
</dbReference>
<evidence type="ECO:0000313" key="4">
    <source>
        <dbReference type="Proteomes" id="UP000297693"/>
    </source>
</evidence>
<dbReference type="AlphaFoldDB" id="A0A4R9K082"/>
<dbReference type="Gene3D" id="3.90.1150.10">
    <property type="entry name" value="Aspartate Aminotransferase, domain 1"/>
    <property type="match status" value="1"/>
</dbReference>
<dbReference type="InterPro" id="IPR004839">
    <property type="entry name" value="Aminotransferase_I/II_large"/>
</dbReference>
<comment type="similarity">
    <text evidence="1">Belongs to the class-I pyridoxal-phosphate-dependent aminotransferase family.</text>
</comment>
<evidence type="ECO:0000259" key="2">
    <source>
        <dbReference type="Pfam" id="PF00155"/>
    </source>
</evidence>
<accession>A0A4R9K082</accession>
<dbReference type="EC" id="2.6.1.-" evidence="1"/>
<dbReference type="InterPro" id="IPR015421">
    <property type="entry name" value="PyrdxlP-dep_Trfase_major"/>
</dbReference>
<proteinExistence type="inferred from homology"/>
<dbReference type="SUPFAM" id="SSF53383">
    <property type="entry name" value="PLP-dependent transferases"/>
    <property type="match status" value="1"/>
</dbReference>
<dbReference type="Pfam" id="PF00155">
    <property type="entry name" value="Aminotran_1_2"/>
    <property type="match status" value="1"/>
</dbReference>
<dbReference type="RefSeq" id="WP_135624109.1">
    <property type="nucleotide sequence ID" value="NZ_RQGD01000034.1"/>
</dbReference>